<dbReference type="SUPFAM" id="SSF53474">
    <property type="entry name" value="alpha/beta-Hydrolases"/>
    <property type="match status" value="1"/>
</dbReference>
<evidence type="ECO:0000256" key="1">
    <source>
        <dbReference type="ARBA" id="ARBA00022559"/>
    </source>
</evidence>
<evidence type="ECO:0000313" key="4">
    <source>
        <dbReference type="EMBL" id="REE03762.1"/>
    </source>
</evidence>
<dbReference type="FunFam" id="3.40.50.1820:FF:000205">
    <property type="entry name" value="Non-haem bromoperoxidase BPO-A2"/>
    <property type="match status" value="1"/>
</dbReference>
<dbReference type="InterPro" id="IPR050471">
    <property type="entry name" value="AB_hydrolase"/>
</dbReference>
<name>A0A3D9LC76_9MICC</name>
<dbReference type="InterPro" id="IPR029058">
    <property type="entry name" value="AB_hydrolase_fold"/>
</dbReference>
<dbReference type="RefSeq" id="WP_115931821.1">
    <property type="nucleotide sequence ID" value="NZ_QREH01000001.1"/>
</dbReference>
<dbReference type="EMBL" id="QREH01000001">
    <property type="protein sequence ID" value="REE03762.1"/>
    <property type="molecule type" value="Genomic_DNA"/>
</dbReference>
<keyword evidence="1" id="KW-0560">Oxidoreductase</keyword>
<dbReference type="PRINTS" id="PR00412">
    <property type="entry name" value="EPOXHYDRLASE"/>
</dbReference>
<dbReference type="Pfam" id="PF00561">
    <property type="entry name" value="Abhydrolase_1"/>
    <property type="match status" value="1"/>
</dbReference>
<dbReference type="AlphaFoldDB" id="A0A3D9LC76"/>
<protein>
    <submittedName>
        <fullName evidence="4">Pimeloyl-ACP methyl ester carboxylesterase</fullName>
    </submittedName>
</protein>
<gene>
    <name evidence="4" type="ORF">C8E99_1580</name>
</gene>
<comment type="caution">
    <text evidence="4">The sequence shown here is derived from an EMBL/GenBank/DDBJ whole genome shotgun (WGS) entry which is preliminary data.</text>
</comment>
<keyword evidence="5" id="KW-1185">Reference proteome</keyword>
<organism evidence="4 5">
    <name type="scientific">Citricoccus muralis</name>
    <dbReference type="NCBI Taxonomy" id="169134"/>
    <lineage>
        <taxon>Bacteria</taxon>
        <taxon>Bacillati</taxon>
        <taxon>Actinomycetota</taxon>
        <taxon>Actinomycetes</taxon>
        <taxon>Micrococcales</taxon>
        <taxon>Micrococcaceae</taxon>
        <taxon>Citricoccus</taxon>
    </lineage>
</organism>
<dbReference type="Proteomes" id="UP000256727">
    <property type="component" value="Unassembled WGS sequence"/>
</dbReference>
<dbReference type="InterPro" id="IPR000073">
    <property type="entry name" value="AB_hydrolase_1"/>
</dbReference>
<proteinExistence type="inferred from homology"/>
<dbReference type="GO" id="GO:0004601">
    <property type="term" value="F:peroxidase activity"/>
    <property type="evidence" value="ECO:0007669"/>
    <property type="project" value="UniProtKB-KW"/>
</dbReference>
<sequence>MGTITGANGNELHYEDTGGTGRPVVLVHGWPLNGQSWKDQVGPLAEAGHRVITYDRRGFGQSEPQHPYTYDALAGDLSALIDALDLRDAVLVGFSMGGGEVARYLAQHGTDRICSVVFAAAVTPYLLHTSGNPEGPLKKTEAAAMAAQLTANREKFFDGFTTQFFSAGDTLCVTEEQRQEAIALCLQANKLAALECMASFGATDFREDLEQVSVPTLVLHGDADGVVSFEGSGQRTHQAIPHSELVVIPGAPHGLNVSHPDEFNAALLGFLSH</sequence>
<dbReference type="PANTHER" id="PTHR43433">
    <property type="entry name" value="HYDROLASE, ALPHA/BETA FOLD FAMILY PROTEIN"/>
    <property type="match status" value="1"/>
</dbReference>
<keyword evidence="1" id="KW-0575">Peroxidase</keyword>
<comment type="similarity">
    <text evidence="2">Belongs to the AB hydrolase superfamily. Bacterial non-heme haloperoxidase / perhydrolase family.</text>
</comment>
<dbReference type="OrthoDB" id="9785847at2"/>
<evidence type="ECO:0000313" key="5">
    <source>
        <dbReference type="Proteomes" id="UP000256727"/>
    </source>
</evidence>
<dbReference type="InterPro" id="IPR000639">
    <property type="entry name" value="Epox_hydrolase-like"/>
</dbReference>
<feature type="domain" description="AB hydrolase-1" evidence="3">
    <location>
        <begin position="23"/>
        <end position="260"/>
    </location>
</feature>
<dbReference type="PANTHER" id="PTHR43433:SF4">
    <property type="entry name" value="NON-HEME CHLOROPEROXIDASE-RELATED"/>
    <property type="match status" value="1"/>
</dbReference>
<reference evidence="4 5" key="1">
    <citation type="submission" date="2018-07" db="EMBL/GenBank/DDBJ databases">
        <title>Sequencing the genomes of 1000 actinobacteria strains.</title>
        <authorList>
            <person name="Klenk H.-P."/>
        </authorList>
    </citation>
    <scope>NUCLEOTIDE SEQUENCE [LARGE SCALE GENOMIC DNA]</scope>
    <source>
        <strain evidence="4 5">DSM 14442</strain>
    </source>
</reference>
<dbReference type="PRINTS" id="PR00111">
    <property type="entry name" value="ABHYDROLASE"/>
</dbReference>
<evidence type="ECO:0000256" key="2">
    <source>
        <dbReference type="ARBA" id="ARBA00038128"/>
    </source>
</evidence>
<dbReference type="Gene3D" id="3.40.50.1820">
    <property type="entry name" value="alpha/beta hydrolase"/>
    <property type="match status" value="1"/>
</dbReference>
<evidence type="ECO:0000259" key="3">
    <source>
        <dbReference type="Pfam" id="PF00561"/>
    </source>
</evidence>
<accession>A0A3D9LC76</accession>